<sequence length="133" mass="15038">MRSPSSTKSWTPTKCARSRDGTRERKNRKVIPRRSRRSRCRRCRMPNIVTLAEAKLFIRVLDDDEDTTIETMIAAATDAVCDVAQAWDGTGEPPARLKLAILSRVAIMFDTRNSLEPGIGEDRLLLPLRTVEL</sequence>
<dbReference type="NCBIfam" id="TIGR01560">
    <property type="entry name" value="put_DNA_pack"/>
    <property type="match status" value="1"/>
</dbReference>
<evidence type="ECO:0000313" key="2">
    <source>
        <dbReference type="EMBL" id="AYO80261.1"/>
    </source>
</evidence>
<dbReference type="InterPro" id="IPR021146">
    <property type="entry name" value="Phage_gp6-like_head-tail"/>
</dbReference>
<dbReference type="Proteomes" id="UP000280708">
    <property type="component" value="Chromosome"/>
</dbReference>
<dbReference type="EMBL" id="CP033230">
    <property type="protein sequence ID" value="AYO80261.1"/>
    <property type="molecule type" value="Genomic_DNA"/>
</dbReference>
<organism evidence="2 3">
    <name type="scientific">Sphingobium yanoikuyae</name>
    <name type="common">Sphingomonas yanoikuyae</name>
    <dbReference type="NCBI Taxonomy" id="13690"/>
    <lineage>
        <taxon>Bacteria</taxon>
        <taxon>Pseudomonadati</taxon>
        <taxon>Pseudomonadota</taxon>
        <taxon>Alphaproteobacteria</taxon>
        <taxon>Sphingomonadales</taxon>
        <taxon>Sphingomonadaceae</taxon>
        <taxon>Sphingobium</taxon>
    </lineage>
</organism>
<feature type="compositionally biased region" description="Basic residues" evidence="1">
    <location>
        <begin position="25"/>
        <end position="37"/>
    </location>
</feature>
<feature type="region of interest" description="Disordered" evidence="1">
    <location>
        <begin position="1"/>
        <end position="37"/>
    </location>
</feature>
<dbReference type="CDD" id="cd08054">
    <property type="entry name" value="gp6"/>
    <property type="match status" value="1"/>
</dbReference>
<gene>
    <name evidence="2" type="ORF">EBF16_27395</name>
</gene>
<dbReference type="Pfam" id="PF05135">
    <property type="entry name" value="Phage_connect_1"/>
    <property type="match status" value="1"/>
</dbReference>
<dbReference type="InterPro" id="IPR006450">
    <property type="entry name" value="Phage_HK97_gp6-like"/>
</dbReference>
<accession>A0A3G2V7K0</accession>
<reference evidence="2 3" key="1">
    <citation type="submission" date="2018-10" db="EMBL/GenBank/DDBJ databases">
        <title>Characterization and genome analysis of a novel bacterium Sphingobium yanoikuyae SJTF8 capable of degrading PAHs.</title>
        <authorList>
            <person name="Yin C."/>
            <person name="Xiong W."/>
            <person name="Liang R."/>
        </authorList>
    </citation>
    <scope>NUCLEOTIDE SEQUENCE [LARGE SCALE GENOMIC DNA]</scope>
    <source>
        <strain evidence="2 3">SJTF8</strain>
    </source>
</reference>
<feature type="compositionally biased region" description="Low complexity" evidence="1">
    <location>
        <begin position="1"/>
        <end position="14"/>
    </location>
</feature>
<dbReference type="Gene3D" id="1.10.3230.30">
    <property type="entry name" value="Phage gp6-like head-tail connector protein"/>
    <property type="match status" value="1"/>
</dbReference>
<name>A0A3G2V7K0_SPHYA</name>
<evidence type="ECO:0000256" key="1">
    <source>
        <dbReference type="SAM" id="MobiDB-lite"/>
    </source>
</evidence>
<dbReference type="AlphaFoldDB" id="A0A3G2V7K0"/>
<proteinExistence type="predicted"/>
<protein>
    <submittedName>
        <fullName evidence="2">Phage gp6-like head-tail connector protein</fullName>
    </submittedName>
</protein>
<evidence type="ECO:0000313" key="3">
    <source>
        <dbReference type="Proteomes" id="UP000280708"/>
    </source>
</evidence>